<feature type="signal peptide" evidence="5">
    <location>
        <begin position="1"/>
        <end position="25"/>
    </location>
</feature>
<dbReference type="Pfam" id="PF13458">
    <property type="entry name" value="Peripla_BP_6"/>
    <property type="match status" value="1"/>
</dbReference>
<evidence type="ECO:0000256" key="1">
    <source>
        <dbReference type="ARBA" id="ARBA00010062"/>
    </source>
</evidence>
<dbReference type="PRINTS" id="PR00337">
    <property type="entry name" value="LEUILEVALBP"/>
</dbReference>
<evidence type="ECO:0000259" key="6">
    <source>
        <dbReference type="Pfam" id="PF13458"/>
    </source>
</evidence>
<keyword evidence="2" id="KW-0813">Transport</keyword>
<comment type="similarity">
    <text evidence="1">Belongs to the leucine-binding protein family.</text>
</comment>
<dbReference type="PANTHER" id="PTHR30483">
    <property type="entry name" value="LEUCINE-SPECIFIC-BINDING PROTEIN"/>
    <property type="match status" value="1"/>
</dbReference>
<accession>A0ABX2EHH0</accession>
<evidence type="ECO:0000313" key="8">
    <source>
        <dbReference type="Proteomes" id="UP000737171"/>
    </source>
</evidence>
<organism evidence="7 8">
    <name type="scientific">Pseudaquabacterium terrae</name>
    <dbReference type="NCBI Taxonomy" id="2732868"/>
    <lineage>
        <taxon>Bacteria</taxon>
        <taxon>Pseudomonadati</taxon>
        <taxon>Pseudomonadota</taxon>
        <taxon>Betaproteobacteria</taxon>
        <taxon>Burkholderiales</taxon>
        <taxon>Sphaerotilaceae</taxon>
        <taxon>Pseudaquabacterium</taxon>
    </lineage>
</organism>
<evidence type="ECO:0000256" key="3">
    <source>
        <dbReference type="ARBA" id="ARBA00022729"/>
    </source>
</evidence>
<evidence type="ECO:0000256" key="5">
    <source>
        <dbReference type="SAM" id="SignalP"/>
    </source>
</evidence>
<feature type="domain" description="Leucine-binding protein" evidence="6">
    <location>
        <begin position="30"/>
        <end position="369"/>
    </location>
</feature>
<dbReference type="InterPro" id="IPR051010">
    <property type="entry name" value="BCAA_transport"/>
</dbReference>
<reference evidence="7 8" key="1">
    <citation type="submission" date="2020-05" db="EMBL/GenBank/DDBJ databases">
        <title>Aquincola sp. isolate from soil.</title>
        <authorList>
            <person name="Han J."/>
            <person name="Kim D.-U."/>
        </authorList>
    </citation>
    <scope>NUCLEOTIDE SEQUENCE [LARGE SCALE GENOMIC DNA]</scope>
    <source>
        <strain evidence="7 8">S2</strain>
    </source>
</reference>
<keyword evidence="4" id="KW-0029">Amino-acid transport</keyword>
<dbReference type="SUPFAM" id="SSF53822">
    <property type="entry name" value="Periplasmic binding protein-like I"/>
    <property type="match status" value="1"/>
</dbReference>
<dbReference type="CDD" id="cd06335">
    <property type="entry name" value="PBP1_ABC_ligand_binding-like"/>
    <property type="match status" value="1"/>
</dbReference>
<sequence>MRYRDLCLRALAALAVAVAPTLVRAQGAAPLRIGFICPASGGSADFGTSARLGAELAVQEINEAGGFLGRPVQLVARDDQANPDRGRAVAEELVLKEKVEFTIGFCNTGVAMKSLDVFQDNKHLLLVPVSTGSAVTAKYPAAESFVFRLSPRDRVQAAFIVNDIVERRKLTKVAVFADRTGYGEGGFKDVVGFLAERGLQPVYTARFDLGVQSLAAEVQAAKAAGAQALVGYSVGPELAVLAQARRDAKYDGLMYGPWPMSFRTVWDKSGGGAEGALMVQSIIPNLANERRSSFIARLKRHAGSQSVASLMAAAQTYDAVHLMLRALFQTRGDGSAASLKHALENLDKPYVGVVTTYERPFSKADHDAFTMNMVWLGTWRSGEIRFQYPEDEKRASFIRRKQ</sequence>
<evidence type="ECO:0000256" key="4">
    <source>
        <dbReference type="ARBA" id="ARBA00022970"/>
    </source>
</evidence>
<evidence type="ECO:0000313" key="7">
    <source>
        <dbReference type="EMBL" id="NRF68053.1"/>
    </source>
</evidence>
<dbReference type="EMBL" id="JABRWJ010000004">
    <property type="protein sequence ID" value="NRF68053.1"/>
    <property type="molecule type" value="Genomic_DNA"/>
</dbReference>
<proteinExistence type="inferred from homology"/>
<dbReference type="InterPro" id="IPR000709">
    <property type="entry name" value="Leu_Ile_Val-bd"/>
</dbReference>
<comment type="caution">
    <text evidence="7">The sequence shown here is derived from an EMBL/GenBank/DDBJ whole genome shotgun (WGS) entry which is preliminary data.</text>
</comment>
<dbReference type="RefSeq" id="WP_173123352.1">
    <property type="nucleotide sequence ID" value="NZ_JABRWJ010000004.1"/>
</dbReference>
<keyword evidence="8" id="KW-1185">Reference proteome</keyword>
<evidence type="ECO:0000256" key="2">
    <source>
        <dbReference type="ARBA" id="ARBA00022448"/>
    </source>
</evidence>
<name>A0ABX2EHH0_9BURK</name>
<protein>
    <submittedName>
        <fullName evidence="7">ABC transporter substrate-binding protein</fullName>
    </submittedName>
</protein>
<dbReference type="Proteomes" id="UP000737171">
    <property type="component" value="Unassembled WGS sequence"/>
</dbReference>
<dbReference type="InterPro" id="IPR028082">
    <property type="entry name" value="Peripla_BP_I"/>
</dbReference>
<dbReference type="InterPro" id="IPR028081">
    <property type="entry name" value="Leu-bd"/>
</dbReference>
<gene>
    <name evidence="7" type="ORF">HLB44_13750</name>
</gene>
<dbReference type="Gene3D" id="3.40.50.2300">
    <property type="match status" value="2"/>
</dbReference>
<dbReference type="PANTHER" id="PTHR30483:SF6">
    <property type="entry name" value="PERIPLASMIC BINDING PROTEIN OF ABC TRANSPORTER FOR NATURAL AMINO ACIDS"/>
    <property type="match status" value="1"/>
</dbReference>
<keyword evidence="3 5" id="KW-0732">Signal</keyword>
<feature type="chain" id="PRO_5046404001" evidence="5">
    <location>
        <begin position="26"/>
        <end position="402"/>
    </location>
</feature>